<comment type="caution">
    <text evidence="8">The sequence shown here is derived from an EMBL/GenBank/DDBJ whole genome shotgun (WGS) entry which is preliminary data.</text>
</comment>
<name>A0ABW5X146_9FLAO</name>
<dbReference type="InterPro" id="IPR033985">
    <property type="entry name" value="SusD-like_N"/>
</dbReference>
<proteinExistence type="inferred from homology"/>
<reference evidence="9" key="1">
    <citation type="journal article" date="2019" name="Int. J. Syst. Evol. Microbiol.">
        <title>The Global Catalogue of Microorganisms (GCM) 10K type strain sequencing project: providing services to taxonomists for standard genome sequencing and annotation.</title>
        <authorList>
            <consortium name="The Broad Institute Genomics Platform"/>
            <consortium name="The Broad Institute Genome Sequencing Center for Infectious Disease"/>
            <person name="Wu L."/>
            <person name="Ma J."/>
        </authorList>
    </citation>
    <scope>NUCLEOTIDE SEQUENCE [LARGE SCALE GENOMIC DNA]</scope>
    <source>
        <strain evidence="9">KCTC 52925</strain>
    </source>
</reference>
<evidence type="ECO:0000256" key="4">
    <source>
        <dbReference type="ARBA" id="ARBA00023136"/>
    </source>
</evidence>
<protein>
    <submittedName>
        <fullName evidence="8">RagB/SusD family nutrient uptake outer membrane protein</fullName>
    </submittedName>
</protein>
<evidence type="ECO:0000313" key="9">
    <source>
        <dbReference type="Proteomes" id="UP001597438"/>
    </source>
</evidence>
<feature type="domain" description="RagB/SusD" evidence="6">
    <location>
        <begin position="337"/>
        <end position="495"/>
    </location>
</feature>
<evidence type="ECO:0000256" key="1">
    <source>
        <dbReference type="ARBA" id="ARBA00004442"/>
    </source>
</evidence>
<keyword evidence="9" id="KW-1185">Reference proteome</keyword>
<dbReference type="CDD" id="cd08977">
    <property type="entry name" value="SusD"/>
    <property type="match status" value="1"/>
</dbReference>
<comment type="subcellular location">
    <subcellularLocation>
        <location evidence="1">Cell outer membrane</location>
    </subcellularLocation>
</comment>
<evidence type="ECO:0000256" key="3">
    <source>
        <dbReference type="ARBA" id="ARBA00022729"/>
    </source>
</evidence>
<dbReference type="Gene3D" id="1.25.40.390">
    <property type="match status" value="1"/>
</dbReference>
<dbReference type="InterPro" id="IPR012944">
    <property type="entry name" value="SusD_RagB_dom"/>
</dbReference>
<evidence type="ECO:0000256" key="5">
    <source>
        <dbReference type="ARBA" id="ARBA00023237"/>
    </source>
</evidence>
<accession>A0ABW5X146</accession>
<dbReference type="Pfam" id="PF07980">
    <property type="entry name" value="SusD_RagB"/>
    <property type="match status" value="1"/>
</dbReference>
<dbReference type="PROSITE" id="PS51257">
    <property type="entry name" value="PROKAR_LIPOPROTEIN"/>
    <property type="match status" value="1"/>
</dbReference>
<keyword evidence="4" id="KW-0472">Membrane</keyword>
<sequence>MKINIFKISFVLLVVMILQSCDDYLDLKPEDGTVRQEFYQTKEDVQAAVIGIYDAMLNQPAGVNDRPLTDYLFMWGEMRADMVLATEYASNDERDITRFNILDTNPITTWSAFYRIINFCNTVIELAPGVLEKDPTFTQEQLDSYVAEALTIRAYLYFTLTRTFRDVPLKLDATLTDQDNFQIPKSSQQEILEQIALDLKEAEGKAKENYGSPAANKGRITKYAINALQADVYLWLEDYNSTVQACNKVINSGNYALIPANNSWFNIVFAEGNSTESIFELQYSLNNLNPFYDMFFERPRYTASARVTEEVFGVNFQDPTKKDIRGDRASLVAINNYIYKYIGLTTNERKSRATSDTHWFVYRYADILLMKAEALNQMGDNEGALALIGQVRERATALDQTERNPSDTEGITDYILEERAREFAFEGKRWFDVLRNAKRNNYERIDLLLSMAAYSVPSDIQQSVLAKLEDSNSHYLPIYFYELYANKALEQNPFYE</sequence>
<evidence type="ECO:0000259" key="6">
    <source>
        <dbReference type="Pfam" id="PF07980"/>
    </source>
</evidence>
<keyword evidence="5" id="KW-0998">Cell outer membrane</keyword>
<evidence type="ECO:0000256" key="2">
    <source>
        <dbReference type="ARBA" id="ARBA00006275"/>
    </source>
</evidence>
<organism evidence="8 9">
    <name type="scientific">Christiangramia antarctica</name>
    <dbReference type="NCBI Taxonomy" id="2058158"/>
    <lineage>
        <taxon>Bacteria</taxon>
        <taxon>Pseudomonadati</taxon>
        <taxon>Bacteroidota</taxon>
        <taxon>Flavobacteriia</taxon>
        <taxon>Flavobacteriales</taxon>
        <taxon>Flavobacteriaceae</taxon>
        <taxon>Christiangramia</taxon>
    </lineage>
</organism>
<keyword evidence="3" id="KW-0732">Signal</keyword>
<evidence type="ECO:0000313" key="8">
    <source>
        <dbReference type="EMBL" id="MFD2832806.1"/>
    </source>
</evidence>
<dbReference type="Proteomes" id="UP001597438">
    <property type="component" value="Unassembled WGS sequence"/>
</dbReference>
<dbReference type="SUPFAM" id="SSF48452">
    <property type="entry name" value="TPR-like"/>
    <property type="match status" value="1"/>
</dbReference>
<gene>
    <name evidence="8" type="ORF">ACFSYS_05850</name>
</gene>
<dbReference type="InterPro" id="IPR011990">
    <property type="entry name" value="TPR-like_helical_dom_sf"/>
</dbReference>
<comment type="similarity">
    <text evidence="2">Belongs to the SusD family.</text>
</comment>
<dbReference type="Pfam" id="PF14322">
    <property type="entry name" value="SusD-like_3"/>
    <property type="match status" value="1"/>
</dbReference>
<feature type="domain" description="SusD-like N-terminal" evidence="7">
    <location>
        <begin position="23"/>
        <end position="234"/>
    </location>
</feature>
<evidence type="ECO:0000259" key="7">
    <source>
        <dbReference type="Pfam" id="PF14322"/>
    </source>
</evidence>
<dbReference type="EMBL" id="JBHUOJ010000010">
    <property type="protein sequence ID" value="MFD2832806.1"/>
    <property type="molecule type" value="Genomic_DNA"/>
</dbReference>
<dbReference type="RefSeq" id="WP_251742177.1">
    <property type="nucleotide sequence ID" value="NZ_JBHUOJ010000010.1"/>
</dbReference>